<keyword evidence="3" id="KW-1185">Reference proteome</keyword>
<organism evidence="2 3">
    <name type="scientific">Piromyces finnis</name>
    <dbReference type="NCBI Taxonomy" id="1754191"/>
    <lineage>
        <taxon>Eukaryota</taxon>
        <taxon>Fungi</taxon>
        <taxon>Fungi incertae sedis</taxon>
        <taxon>Chytridiomycota</taxon>
        <taxon>Chytridiomycota incertae sedis</taxon>
        <taxon>Neocallimastigomycetes</taxon>
        <taxon>Neocallimastigales</taxon>
        <taxon>Neocallimastigaceae</taxon>
        <taxon>Piromyces</taxon>
    </lineage>
</organism>
<dbReference type="AlphaFoldDB" id="A0A1Y1VNP1"/>
<accession>A0A1Y1VNP1</accession>
<dbReference type="STRING" id="1754191.A0A1Y1VNP1"/>
<feature type="non-terminal residue" evidence="2">
    <location>
        <position position="310"/>
    </location>
</feature>
<dbReference type="GO" id="GO:0006457">
    <property type="term" value="P:protein folding"/>
    <property type="evidence" value="ECO:0007669"/>
    <property type="project" value="TreeGrafter"/>
</dbReference>
<reference evidence="2 3" key="1">
    <citation type="submission" date="2016-08" db="EMBL/GenBank/DDBJ databases">
        <title>Genomes of anaerobic fungi encode conserved fungal cellulosomes for biomass hydrolysis.</title>
        <authorList>
            <consortium name="DOE Joint Genome Institute"/>
            <person name="Haitjema C.H."/>
            <person name="Gilmore S.P."/>
            <person name="Henske J.K."/>
            <person name="Solomon K.V."/>
            <person name="De Groot R."/>
            <person name="Kuo A."/>
            <person name="Mondo S.J."/>
            <person name="Salamov A.A."/>
            <person name="Labutti K."/>
            <person name="Zhao Z."/>
            <person name="Chiniquy J."/>
            <person name="Barry K."/>
            <person name="Brewer H.M."/>
            <person name="Purvine S.O."/>
            <person name="Wright A.T."/>
            <person name="Boxma B."/>
            <person name="Van Alen T."/>
            <person name="Hackstein J.H."/>
            <person name="Baker S.E."/>
            <person name="Grigoriev I.V."/>
            <person name="O'Malley M.A."/>
        </authorList>
    </citation>
    <scope>NUCLEOTIDE SEQUENCE [LARGE SCALE GENOMIC DNA]</scope>
    <source>
        <strain evidence="3">finn</strain>
    </source>
</reference>
<dbReference type="SUPFAM" id="SSF52833">
    <property type="entry name" value="Thioredoxin-like"/>
    <property type="match status" value="2"/>
</dbReference>
<evidence type="ECO:0008006" key="4">
    <source>
        <dbReference type="Google" id="ProtNLM"/>
    </source>
</evidence>
<comment type="caution">
    <text evidence="2">The sequence shown here is derived from an EMBL/GenBank/DDBJ whole genome shotgun (WGS) entry which is preliminary data.</text>
</comment>
<proteinExistence type="inferred from homology"/>
<protein>
    <recommendedName>
        <fullName evidence="4">Thioredoxin domain-containing protein</fullName>
    </recommendedName>
</protein>
<dbReference type="CDD" id="cd02981">
    <property type="entry name" value="PDI_b_family"/>
    <property type="match status" value="1"/>
</dbReference>
<sequence length="310" mass="36504">VKHLNSEEIKDFIDNNEIVVVAYLDDDKNKEYSYFYGLATSLQAESNLNFIYTNDPESNKWATEKSGAQINNPGIVLYKQGHSYPIPFDKIKGSGMFNIRKLCLKALKPYVDEFEGNIIDFNYNYILYFYADEDDKIAKIQLMQELAIKYFTGFYVKYINLNENPLNMHNPELLSKFIIVSKSIQSVYRQEAVLGPEDEINFENIDYFIRSYQSSLIDPEFLWRSEEMNWEFTDYVTEVRPNIYESVVLSPKTDVLVLYYKSDCPYSQEVMKSFQVLAKRYIDQRHKLTIGQFEAETQNIPDFSPWRNLL</sequence>
<evidence type="ECO:0000256" key="1">
    <source>
        <dbReference type="ARBA" id="ARBA00006347"/>
    </source>
</evidence>
<dbReference type="GO" id="GO:0003756">
    <property type="term" value="F:protein disulfide isomerase activity"/>
    <property type="evidence" value="ECO:0007669"/>
    <property type="project" value="TreeGrafter"/>
</dbReference>
<dbReference type="GO" id="GO:0034976">
    <property type="term" value="P:response to endoplasmic reticulum stress"/>
    <property type="evidence" value="ECO:0007669"/>
    <property type="project" value="TreeGrafter"/>
</dbReference>
<dbReference type="EMBL" id="MCFH01000001">
    <property type="protein sequence ID" value="ORX61029.1"/>
    <property type="molecule type" value="Genomic_DNA"/>
</dbReference>
<dbReference type="GO" id="GO:0005783">
    <property type="term" value="C:endoplasmic reticulum"/>
    <property type="evidence" value="ECO:0007669"/>
    <property type="project" value="TreeGrafter"/>
</dbReference>
<dbReference type="PANTHER" id="PTHR18929">
    <property type="entry name" value="PROTEIN DISULFIDE ISOMERASE"/>
    <property type="match status" value="1"/>
</dbReference>
<dbReference type="Proteomes" id="UP000193719">
    <property type="component" value="Unassembled WGS sequence"/>
</dbReference>
<feature type="non-terminal residue" evidence="2">
    <location>
        <position position="1"/>
    </location>
</feature>
<dbReference type="InterPro" id="IPR036249">
    <property type="entry name" value="Thioredoxin-like_sf"/>
</dbReference>
<gene>
    <name evidence="2" type="ORF">BCR36DRAFT_233748</name>
</gene>
<evidence type="ECO:0000313" key="3">
    <source>
        <dbReference type="Proteomes" id="UP000193719"/>
    </source>
</evidence>
<comment type="similarity">
    <text evidence="1">Belongs to the protein disulfide isomerase family.</text>
</comment>
<dbReference type="Gene3D" id="3.40.30.10">
    <property type="entry name" value="Glutaredoxin"/>
    <property type="match status" value="2"/>
</dbReference>
<evidence type="ECO:0000313" key="2">
    <source>
        <dbReference type="EMBL" id="ORX61029.1"/>
    </source>
</evidence>
<name>A0A1Y1VNP1_9FUNG</name>
<dbReference type="OrthoDB" id="427280at2759"/>
<reference evidence="2 3" key="2">
    <citation type="submission" date="2016-08" db="EMBL/GenBank/DDBJ databases">
        <title>Pervasive Adenine N6-methylation of Active Genes in Fungi.</title>
        <authorList>
            <consortium name="DOE Joint Genome Institute"/>
            <person name="Mondo S.J."/>
            <person name="Dannebaum R.O."/>
            <person name="Kuo R.C."/>
            <person name="Labutti K."/>
            <person name="Haridas S."/>
            <person name="Kuo A."/>
            <person name="Salamov A."/>
            <person name="Ahrendt S.R."/>
            <person name="Lipzen A."/>
            <person name="Sullivan W."/>
            <person name="Andreopoulos W.B."/>
            <person name="Clum A."/>
            <person name="Lindquist E."/>
            <person name="Daum C."/>
            <person name="Ramamoorthy G.K."/>
            <person name="Gryganskyi A."/>
            <person name="Culley D."/>
            <person name="Magnuson J.K."/>
            <person name="James T.Y."/>
            <person name="O'Malley M.A."/>
            <person name="Stajich J.E."/>
            <person name="Spatafora J.W."/>
            <person name="Visel A."/>
            <person name="Grigoriev I.V."/>
        </authorList>
    </citation>
    <scope>NUCLEOTIDE SEQUENCE [LARGE SCALE GENOMIC DNA]</scope>
    <source>
        <strain evidence="3">finn</strain>
    </source>
</reference>